<sequence length="56" mass="6448">MTLEKGPFVVFTSSLAMELETLTKADMIRRAVAAWRTRGAEYMAFDPECKETRFED</sequence>
<reference evidence="1" key="1">
    <citation type="journal article" date="2014" name="Front. Microbiol.">
        <title>High frequency of phylogenetically diverse reductive dehalogenase-homologous genes in deep subseafloor sedimentary metagenomes.</title>
        <authorList>
            <person name="Kawai M."/>
            <person name="Futagami T."/>
            <person name="Toyoda A."/>
            <person name="Takaki Y."/>
            <person name="Nishi S."/>
            <person name="Hori S."/>
            <person name="Arai W."/>
            <person name="Tsubouchi T."/>
            <person name="Morono Y."/>
            <person name="Uchiyama I."/>
            <person name="Ito T."/>
            <person name="Fujiyama A."/>
            <person name="Inagaki F."/>
            <person name="Takami H."/>
        </authorList>
    </citation>
    <scope>NUCLEOTIDE SEQUENCE</scope>
    <source>
        <strain evidence="1">Expedition CK06-06</strain>
    </source>
</reference>
<name>X0X6X6_9ZZZZ</name>
<protein>
    <submittedName>
        <fullName evidence="1">Uncharacterized protein</fullName>
    </submittedName>
</protein>
<dbReference type="AlphaFoldDB" id="X0X6X6"/>
<proteinExistence type="predicted"/>
<organism evidence="1">
    <name type="scientific">marine sediment metagenome</name>
    <dbReference type="NCBI Taxonomy" id="412755"/>
    <lineage>
        <taxon>unclassified sequences</taxon>
        <taxon>metagenomes</taxon>
        <taxon>ecological metagenomes</taxon>
    </lineage>
</organism>
<feature type="non-terminal residue" evidence="1">
    <location>
        <position position="56"/>
    </location>
</feature>
<dbReference type="EMBL" id="BARS01045299">
    <property type="protein sequence ID" value="GAG31147.1"/>
    <property type="molecule type" value="Genomic_DNA"/>
</dbReference>
<comment type="caution">
    <text evidence="1">The sequence shown here is derived from an EMBL/GenBank/DDBJ whole genome shotgun (WGS) entry which is preliminary data.</text>
</comment>
<evidence type="ECO:0000313" key="1">
    <source>
        <dbReference type="EMBL" id="GAG31147.1"/>
    </source>
</evidence>
<accession>X0X6X6</accession>
<gene>
    <name evidence="1" type="ORF">S01H1_68311</name>
</gene>